<dbReference type="Gene3D" id="3.30.450.20">
    <property type="entry name" value="PAS domain"/>
    <property type="match status" value="1"/>
</dbReference>
<dbReference type="InterPro" id="IPR052155">
    <property type="entry name" value="Biofilm_reg_signaling"/>
</dbReference>
<dbReference type="Gene3D" id="3.30.1380.20">
    <property type="entry name" value="Trafficking protein particle complex subunit 3"/>
    <property type="match status" value="1"/>
</dbReference>
<dbReference type="Gene3D" id="3.30.70.270">
    <property type="match status" value="1"/>
</dbReference>
<dbReference type="InterPro" id="IPR001633">
    <property type="entry name" value="EAL_dom"/>
</dbReference>
<dbReference type="SMART" id="SM00091">
    <property type="entry name" value="PAS"/>
    <property type="match status" value="1"/>
</dbReference>
<feature type="domain" description="EAL" evidence="3">
    <location>
        <begin position="552"/>
        <end position="807"/>
    </location>
</feature>
<dbReference type="SUPFAM" id="SSF111126">
    <property type="entry name" value="Ligand-binding domain in the NO signalling and Golgi transport"/>
    <property type="match status" value="1"/>
</dbReference>
<evidence type="ECO:0000259" key="3">
    <source>
        <dbReference type="PROSITE" id="PS50883"/>
    </source>
</evidence>
<dbReference type="CDD" id="cd01949">
    <property type="entry name" value="GGDEF"/>
    <property type="match status" value="1"/>
</dbReference>
<dbReference type="InterPro" id="IPR000014">
    <property type="entry name" value="PAS"/>
</dbReference>
<protein>
    <submittedName>
        <fullName evidence="5">EAL domain-containing protein</fullName>
    </submittedName>
</protein>
<name>A0A6N6VH07_9HYPH</name>
<dbReference type="NCBIfam" id="TIGR00229">
    <property type="entry name" value="sensory_box"/>
    <property type="match status" value="1"/>
</dbReference>
<keyword evidence="6" id="KW-1185">Reference proteome</keyword>
<accession>A0A6N6VH07</accession>
<evidence type="ECO:0000259" key="4">
    <source>
        <dbReference type="PROSITE" id="PS50887"/>
    </source>
</evidence>
<sequence length="821" mass="91015">MPRIVKVPPQFDAVFGKAEEHFSRLFEYWQNDPAKGMIEISGERFVLVRGAALSIEFFNVVKRLFAHSEHEAVSIASQVLFDIAHALGKADACHFHQAMGLSDPLSKLSAGPVYFAHAGWASVDILEDSKPQPNENYYLIYDHPYSFEADAWIRAGKRTDFPVCLMSAGYSSGWCEESFGVSLVATEISCRAKGDDACRFIMAPPDRIEARVEHYLGHPLNGTKKTPDAEIWRSFRRDWAREALLEKTMREGERDYRNLFDLSPDAIVVWDRNGIVQAANTSTATLLGYEKAEDLIGRRWLDFLVPEDREIPAENVRGAEKSGKISESEFRMQRKDGSHFYARGRAVLALGAGGNPARTIAIARDVTEYKAAEALLREQALHDDLTGLPNRPAFVERLHEAFASSRRGARAFAVLYLDLDKFKDVNDTLGHVEGDRLLQAVAVRIKNTVRESDIAARFGGDEFAVLQTDLRDPSDAGVLAAKLMKSMAAPYQIDGNEIHLTVSAGIAFYDPEIAGPEAILAQADLALYRAKDEGRARYCLHSAELDRKVHERVELTNDLRAALDNGEMELYYQPQVKLASGQIVGLEALLRWNHPQRGLLMPDGFIPIAEKTGSINALGHWVLDRACQQIKDWRDQGIAPPLVAINVSAAELYTNSGYEQFLSESFKRWDVAPGDIELELTESVLMETTQAHGDTLTRIRDLGASIAIDDFGTGYSSLAYLSAYPVSRLKIAQQFVLGIPDNASDMVITRVTLGLARELNVEVVAEGVQTKAQLDFLMSAGCTVGQGFYFSRPVQAGRVTELLRGGFIEPTVKCDENPAPN</sequence>
<dbReference type="GO" id="GO:0006355">
    <property type="term" value="P:regulation of DNA-templated transcription"/>
    <property type="evidence" value="ECO:0007669"/>
    <property type="project" value="InterPro"/>
</dbReference>
<dbReference type="InterPro" id="IPR000160">
    <property type="entry name" value="GGDEF_dom"/>
</dbReference>
<dbReference type="InterPro" id="IPR035919">
    <property type="entry name" value="EAL_sf"/>
</dbReference>
<dbReference type="PROSITE" id="PS50112">
    <property type="entry name" value="PAS"/>
    <property type="match status" value="1"/>
</dbReference>
<dbReference type="PROSITE" id="PS50887">
    <property type="entry name" value="GGDEF"/>
    <property type="match status" value="1"/>
</dbReference>
<dbReference type="SUPFAM" id="SSF141868">
    <property type="entry name" value="EAL domain-like"/>
    <property type="match status" value="1"/>
</dbReference>
<dbReference type="Gene3D" id="3.20.20.450">
    <property type="entry name" value="EAL domain"/>
    <property type="match status" value="1"/>
</dbReference>
<dbReference type="FunFam" id="3.30.70.270:FF:000001">
    <property type="entry name" value="Diguanylate cyclase domain protein"/>
    <property type="match status" value="1"/>
</dbReference>
<dbReference type="Pfam" id="PF00563">
    <property type="entry name" value="EAL"/>
    <property type="match status" value="1"/>
</dbReference>
<dbReference type="InterPro" id="IPR035965">
    <property type="entry name" value="PAS-like_dom_sf"/>
</dbReference>
<evidence type="ECO:0000259" key="1">
    <source>
        <dbReference type="PROSITE" id="PS50112"/>
    </source>
</evidence>
<dbReference type="RefSeq" id="WP_152216704.1">
    <property type="nucleotide sequence ID" value="NZ_JBAQYD010000099.1"/>
</dbReference>
<dbReference type="SMART" id="SM00086">
    <property type="entry name" value="PAC"/>
    <property type="match status" value="1"/>
</dbReference>
<dbReference type="PANTHER" id="PTHR44757">
    <property type="entry name" value="DIGUANYLATE CYCLASE DGCP"/>
    <property type="match status" value="1"/>
</dbReference>
<proteinExistence type="predicted"/>
<dbReference type="InterPro" id="IPR004096">
    <property type="entry name" value="V4R"/>
</dbReference>
<dbReference type="NCBIfam" id="TIGR00254">
    <property type="entry name" value="GGDEF"/>
    <property type="match status" value="1"/>
</dbReference>
<dbReference type="InterPro" id="IPR024096">
    <property type="entry name" value="NO_sig/Golgi_transp_ligand-bd"/>
</dbReference>
<organism evidence="5 6">
    <name type="scientific">Parvibaculum sedimenti</name>
    <dbReference type="NCBI Taxonomy" id="2608632"/>
    <lineage>
        <taxon>Bacteria</taxon>
        <taxon>Pseudomonadati</taxon>
        <taxon>Pseudomonadota</taxon>
        <taxon>Alphaproteobacteria</taxon>
        <taxon>Hyphomicrobiales</taxon>
        <taxon>Parvibaculaceae</taxon>
        <taxon>Parvibaculum</taxon>
    </lineage>
</organism>
<dbReference type="InterPro" id="IPR013767">
    <property type="entry name" value="PAS_fold"/>
</dbReference>
<dbReference type="Pfam" id="PF02830">
    <property type="entry name" value="V4R"/>
    <property type="match status" value="1"/>
</dbReference>
<dbReference type="AlphaFoldDB" id="A0A6N6VH07"/>
<feature type="domain" description="GGDEF" evidence="4">
    <location>
        <begin position="410"/>
        <end position="543"/>
    </location>
</feature>
<dbReference type="SMART" id="SM00989">
    <property type="entry name" value="V4R"/>
    <property type="match status" value="1"/>
</dbReference>
<dbReference type="PANTHER" id="PTHR44757:SF2">
    <property type="entry name" value="BIOFILM ARCHITECTURE MAINTENANCE PROTEIN MBAA"/>
    <property type="match status" value="1"/>
</dbReference>
<evidence type="ECO:0000313" key="5">
    <source>
        <dbReference type="EMBL" id="KAB7739533.1"/>
    </source>
</evidence>
<dbReference type="InterPro" id="IPR043128">
    <property type="entry name" value="Rev_trsase/Diguanyl_cyclase"/>
</dbReference>
<dbReference type="CDD" id="cd00130">
    <property type="entry name" value="PAS"/>
    <property type="match status" value="1"/>
</dbReference>
<dbReference type="CDD" id="cd01948">
    <property type="entry name" value="EAL"/>
    <property type="match status" value="1"/>
</dbReference>
<dbReference type="Pfam" id="PF00989">
    <property type="entry name" value="PAS"/>
    <property type="match status" value="1"/>
</dbReference>
<comment type="caution">
    <text evidence="5">The sequence shown here is derived from an EMBL/GenBank/DDBJ whole genome shotgun (WGS) entry which is preliminary data.</text>
</comment>
<reference evidence="5 6" key="1">
    <citation type="submission" date="2019-09" db="EMBL/GenBank/DDBJ databases">
        <title>Parvibaculum sedimenti sp. nov., isolated from sediment.</title>
        <authorList>
            <person name="Wang Y."/>
        </authorList>
    </citation>
    <scope>NUCLEOTIDE SEQUENCE [LARGE SCALE GENOMIC DNA]</scope>
    <source>
        <strain evidence="5 6">HXT-9</strain>
    </source>
</reference>
<dbReference type="PROSITE" id="PS50113">
    <property type="entry name" value="PAC"/>
    <property type="match status" value="1"/>
</dbReference>
<dbReference type="PROSITE" id="PS50883">
    <property type="entry name" value="EAL"/>
    <property type="match status" value="1"/>
</dbReference>
<dbReference type="SUPFAM" id="SSF55073">
    <property type="entry name" value="Nucleotide cyclase"/>
    <property type="match status" value="1"/>
</dbReference>
<feature type="domain" description="PAS" evidence="1">
    <location>
        <begin position="252"/>
        <end position="323"/>
    </location>
</feature>
<dbReference type="InterPro" id="IPR001610">
    <property type="entry name" value="PAC"/>
</dbReference>
<dbReference type="SMART" id="SM00267">
    <property type="entry name" value="GGDEF"/>
    <property type="match status" value="1"/>
</dbReference>
<dbReference type="SUPFAM" id="SSF55785">
    <property type="entry name" value="PYP-like sensor domain (PAS domain)"/>
    <property type="match status" value="1"/>
</dbReference>
<dbReference type="InterPro" id="IPR000700">
    <property type="entry name" value="PAS-assoc_C"/>
</dbReference>
<dbReference type="InterPro" id="IPR029787">
    <property type="entry name" value="Nucleotide_cyclase"/>
</dbReference>
<evidence type="ECO:0000259" key="2">
    <source>
        <dbReference type="PROSITE" id="PS50113"/>
    </source>
</evidence>
<dbReference type="Proteomes" id="UP000468901">
    <property type="component" value="Unassembled WGS sequence"/>
</dbReference>
<gene>
    <name evidence="5" type="ORF">F2P47_12515</name>
</gene>
<dbReference type="GO" id="GO:0003824">
    <property type="term" value="F:catalytic activity"/>
    <property type="evidence" value="ECO:0007669"/>
    <property type="project" value="UniProtKB-ARBA"/>
</dbReference>
<dbReference type="SMART" id="SM00052">
    <property type="entry name" value="EAL"/>
    <property type="match status" value="1"/>
</dbReference>
<feature type="domain" description="PAC" evidence="2">
    <location>
        <begin position="326"/>
        <end position="378"/>
    </location>
</feature>
<dbReference type="Pfam" id="PF00990">
    <property type="entry name" value="GGDEF"/>
    <property type="match status" value="1"/>
</dbReference>
<evidence type="ECO:0000313" key="6">
    <source>
        <dbReference type="Proteomes" id="UP000468901"/>
    </source>
</evidence>
<dbReference type="EMBL" id="WESC01000010">
    <property type="protein sequence ID" value="KAB7739533.1"/>
    <property type="molecule type" value="Genomic_DNA"/>
</dbReference>